<dbReference type="HOGENOM" id="CLU_019796_1_2_11"/>
<dbReference type="EMBL" id="CP003120">
    <property type="protein sequence ID" value="AFA76026.1"/>
    <property type="molecule type" value="Genomic_DNA"/>
</dbReference>
<feature type="region of interest" description="Disordered" evidence="3">
    <location>
        <begin position="246"/>
        <end position="266"/>
    </location>
</feature>
<dbReference type="AlphaFoldDB" id="H6N4Y1"/>
<dbReference type="PANTHER" id="PTHR10996:SF283">
    <property type="entry name" value="GLYOXYLATE_HYDROXYPYRUVATE REDUCTASE B"/>
    <property type="match status" value="1"/>
</dbReference>
<evidence type="ECO:0000313" key="5">
    <source>
        <dbReference type="EMBL" id="AFA76026.1"/>
    </source>
</evidence>
<dbReference type="GO" id="GO:0016618">
    <property type="term" value="F:hydroxypyruvate reductase [NAD(P)H] activity"/>
    <property type="evidence" value="ECO:0007669"/>
    <property type="project" value="TreeGrafter"/>
</dbReference>
<sequence>MTTVCSSVPAGSIRHPWVSTTSMWPPPPHAAVAVTNVTDYCVDEVSDHAVGFILDWTRGITVFDRDVTAGSWNPAGAQLKRLRDRTIGIVGLGRIGRATASKLAAFGCQILVHTTTPDGTAGVEFVSLQKLLFSSDVVVLHAPLSSRTHHLIDAQHLSFMRSDALLVNVSRGGLIDTEALVAALKAGHLAGVALDVLDEKPDVDPYVCSHPRVVITPHVAFSSDASVTELRTKAAEDVVRALAGQPPHYPCNTTSLTHPTTLEEAR</sequence>
<dbReference type="GO" id="GO:0051287">
    <property type="term" value="F:NAD binding"/>
    <property type="evidence" value="ECO:0007669"/>
    <property type="project" value="InterPro"/>
</dbReference>
<dbReference type="PROSITE" id="PS00670">
    <property type="entry name" value="D_2_HYDROXYACID_DH_2"/>
    <property type="match status" value="1"/>
</dbReference>
<dbReference type="Gene3D" id="3.40.50.720">
    <property type="entry name" value="NAD(P)-binding Rossmann-like Domain"/>
    <property type="match status" value="2"/>
</dbReference>
<feature type="domain" description="D-isomer specific 2-hydroxyacid dehydrogenase NAD-binding" evidence="4">
    <location>
        <begin position="51"/>
        <end position="220"/>
    </location>
</feature>
<dbReference type="KEGG" id="gpo:GPOL_174p00020"/>
<keyword evidence="2" id="KW-0560">Oxidoreductase</keyword>
<evidence type="ECO:0000256" key="2">
    <source>
        <dbReference type="ARBA" id="ARBA00023002"/>
    </source>
</evidence>
<accession>H6N4Y1</accession>
<gene>
    <name evidence="5" type="ordered locus">GPOL_174p00020</name>
</gene>
<evidence type="ECO:0000313" key="6">
    <source>
        <dbReference type="Proteomes" id="UP000009154"/>
    </source>
</evidence>
<dbReference type="InterPro" id="IPR029753">
    <property type="entry name" value="D-isomer_DH_CS"/>
</dbReference>
<comment type="similarity">
    <text evidence="1">Belongs to the D-isomer specific 2-hydroxyacid dehydrogenase family.</text>
</comment>
<evidence type="ECO:0000259" key="4">
    <source>
        <dbReference type="Pfam" id="PF02826"/>
    </source>
</evidence>
<proteinExistence type="inferred from homology"/>
<evidence type="ECO:0000256" key="1">
    <source>
        <dbReference type="ARBA" id="ARBA00005854"/>
    </source>
</evidence>
<dbReference type="GO" id="GO:0030267">
    <property type="term" value="F:glyoxylate reductase (NADPH) activity"/>
    <property type="evidence" value="ECO:0007669"/>
    <property type="project" value="TreeGrafter"/>
</dbReference>
<dbReference type="PROSITE" id="PS00671">
    <property type="entry name" value="D_2_HYDROXYACID_DH_3"/>
    <property type="match status" value="1"/>
</dbReference>
<dbReference type="PANTHER" id="PTHR10996">
    <property type="entry name" value="2-HYDROXYACID DEHYDROGENASE-RELATED"/>
    <property type="match status" value="1"/>
</dbReference>
<dbReference type="InterPro" id="IPR006140">
    <property type="entry name" value="D-isomer_DH_NAD-bd"/>
</dbReference>
<dbReference type="InterPro" id="IPR029752">
    <property type="entry name" value="D-isomer_DH_CS1"/>
</dbReference>
<dbReference type="PROSITE" id="PS00065">
    <property type="entry name" value="D_2_HYDROXYACID_DH_1"/>
    <property type="match status" value="1"/>
</dbReference>
<dbReference type="InterPro" id="IPR043322">
    <property type="entry name" value="CtBP"/>
</dbReference>
<dbReference type="Proteomes" id="UP000009154">
    <property type="component" value="Plasmid p174"/>
</dbReference>
<dbReference type="InterPro" id="IPR036291">
    <property type="entry name" value="NAD(P)-bd_dom_sf"/>
</dbReference>
<keyword evidence="5" id="KW-0614">Plasmid</keyword>
<organism evidence="5 6">
    <name type="scientific">Gordonia polyisoprenivorans (strain DSM 44266 / VH2)</name>
    <dbReference type="NCBI Taxonomy" id="1112204"/>
    <lineage>
        <taxon>Bacteria</taxon>
        <taxon>Bacillati</taxon>
        <taxon>Actinomycetota</taxon>
        <taxon>Actinomycetes</taxon>
        <taxon>Mycobacteriales</taxon>
        <taxon>Gordoniaceae</taxon>
        <taxon>Gordonia</taxon>
    </lineage>
</organism>
<protein>
    <submittedName>
        <fullName evidence="5">Putative phosphoglycerate dehydrogenase protein</fullName>
    </submittedName>
</protein>
<keyword evidence="6" id="KW-1185">Reference proteome</keyword>
<dbReference type="GO" id="GO:0003714">
    <property type="term" value="F:transcription corepressor activity"/>
    <property type="evidence" value="ECO:0007669"/>
    <property type="project" value="InterPro"/>
</dbReference>
<feature type="compositionally biased region" description="Polar residues" evidence="3">
    <location>
        <begin position="251"/>
        <end position="260"/>
    </location>
</feature>
<evidence type="ECO:0000256" key="3">
    <source>
        <dbReference type="SAM" id="MobiDB-lite"/>
    </source>
</evidence>
<dbReference type="SUPFAM" id="SSF51735">
    <property type="entry name" value="NAD(P)-binding Rossmann-fold domains"/>
    <property type="match status" value="1"/>
</dbReference>
<dbReference type="InterPro" id="IPR050223">
    <property type="entry name" value="D-isomer_2-hydroxyacid_DH"/>
</dbReference>
<dbReference type="Pfam" id="PF02826">
    <property type="entry name" value="2-Hacid_dh_C"/>
    <property type="match status" value="1"/>
</dbReference>
<dbReference type="CDD" id="cd05299">
    <property type="entry name" value="CtBP_dh"/>
    <property type="match status" value="1"/>
</dbReference>
<reference evidence="5 6" key="1">
    <citation type="journal article" date="2012" name="Appl. Environ. Microbiol.">
        <title>Involvement of two latex-clearing proteins during rubber degradation and insights into the subsequent degradation pathway revealed by the genome sequence of Gordonia polyisoprenivorans strain VH2.</title>
        <authorList>
            <person name="Hiessl S."/>
            <person name="Schuldes J."/>
            <person name="Thurmer A."/>
            <person name="Halbsguth T."/>
            <person name="Broker D."/>
            <person name="Angelov A."/>
            <person name="Liebl W."/>
            <person name="Daniel R."/>
            <person name="Steinbuchel A."/>
        </authorList>
    </citation>
    <scope>NUCLEOTIDE SEQUENCE [LARGE SCALE GENOMIC DNA]</scope>
    <source>
        <strain evidence="6">DSM 44266 / VH2</strain>
        <plasmid evidence="5 6">p174</plasmid>
    </source>
</reference>
<dbReference type="GO" id="GO:0005829">
    <property type="term" value="C:cytosol"/>
    <property type="evidence" value="ECO:0007669"/>
    <property type="project" value="TreeGrafter"/>
</dbReference>
<geneLocation type="plasmid" evidence="5 6">
    <name>p174</name>
</geneLocation>
<dbReference type="eggNOG" id="COG0111">
    <property type="taxonomic scope" value="Bacteria"/>
</dbReference>
<name>H6N4Y1_GORPV</name>